<comment type="caution">
    <text evidence="2">The sequence shown here is derived from an EMBL/GenBank/DDBJ whole genome shotgun (WGS) entry which is preliminary data.</text>
</comment>
<evidence type="ECO:0000313" key="2">
    <source>
        <dbReference type="EMBL" id="KKM44283.1"/>
    </source>
</evidence>
<evidence type="ECO:0000313" key="3">
    <source>
        <dbReference type="Proteomes" id="UP000052979"/>
    </source>
</evidence>
<dbReference type="PATRIC" id="fig|145458.8.peg.2338"/>
<evidence type="ECO:0000256" key="1">
    <source>
        <dbReference type="SAM" id="MobiDB-lite"/>
    </source>
</evidence>
<feature type="region of interest" description="Disordered" evidence="1">
    <location>
        <begin position="13"/>
        <end position="42"/>
    </location>
</feature>
<sequence length="88" mass="9610">MTGFNCTFTAAPAPQNWHDVSPHQRAAHTDGPNIDIGDLGSPLTNEEGTFFGVVTDKGHPNTPEEHLISWTPAETVFREYPGYFLAPS</sequence>
<proteinExistence type="predicted"/>
<name>A0A0U1PRG7_9MICO</name>
<dbReference type="EMBL" id="LBFI01000057">
    <property type="protein sequence ID" value="KKM44283.1"/>
    <property type="molecule type" value="Genomic_DNA"/>
</dbReference>
<keyword evidence="3" id="KW-1185">Reference proteome</keyword>
<protein>
    <submittedName>
        <fullName evidence="2">Uncharacterized protein</fullName>
    </submittedName>
</protein>
<gene>
    <name evidence="2" type="ORF">VT73_10275</name>
</gene>
<accession>A0A0U1PRG7</accession>
<dbReference type="AlphaFoldDB" id="A0A0U1PRG7"/>
<dbReference type="Proteomes" id="UP000052979">
    <property type="component" value="Unassembled WGS sequence"/>
</dbReference>
<reference evidence="2 3" key="1">
    <citation type="submission" date="2015-04" db="EMBL/GenBank/DDBJ databases">
        <title>Draft genome sequence of Rathayibacter toxicus strain FH-142 (AKA 70134 or CS 32), a Western Australian isolate.</title>
        <authorList>
            <consortium name="Consortium for Microbial Forensics and Genomics (microFORGE)"/>
            <person name="Knight B.M."/>
            <person name="Roberts D.P."/>
            <person name="Lin D."/>
            <person name="Hari K."/>
            <person name="Fletcher J."/>
            <person name="Melcher U."/>
            <person name="Blagden T."/>
            <person name="Luster D.G."/>
            <person name="Sechler A.J."/>
            <person name="Schneider W.L."/>
            <person name="Winegar R.A."/>
        </authorList>
    </citation>
    <scope>NUCLEOTIDE SEQUENCE [LARGE SCALE GENOMIC DNA]</scope>
    <source>
        <strain evidence="2 3">FH142</strain>
    </source>
</reference>
<organism evidence="2 3">
    <name type="scientific">Rathayibacter toxicus</name>
    <dbReference type="NCBI Taxonomy" id="145458"/>
    <lineage>
        <taxon>Bacteria</taxon>
        <taxon>Bacillati</taxon>
        <taxon>Actinomycetota</taxon>
        <taxon>Actinomycetes</taxon>
        <taxon>Micrococcales</taxon>
        <taxon>Microbacteriaceae</taxon>
        <taxon>Rathayibacter</taxon>
    </lineage>
</organism>